<organism evidence="1">
    <name type="scientific">Amphimedon queenslandica</name>
    <name type="common">Sponge</name>
    <dbReference type="NCBI Taxonomy" id="400682"/>
    <lineage>
        <taxon>Eukaryota</taxon>
        <taxon>Metazoa</taxon>
        <taxon>Porifera</taxon>
        <taxon>Demospongiae</taxon>
        <taxon>Heteroscleromorpha</taxon>
        <taxon>Haplosclerida</taxon>
        <taxon>Niphatidae</taxon>
        <taxon>Amphimedon</taxon>
    </lineage>
</organism>
<dbReference type="EnsemblMetazoa" id="Aqu2.1.20417_001">
    <property type="protein sequence ID" value="Aqu2.1.20417_001"/>
    <property type="gene ID" value="Aqu2.1.20417"/>
</dbReference>
<dbReference type="AlphaFoldDB" id="A0A1X7TYC8"/>
<protein>
    <submittedName>
        <fullName evidence="1">Uncharacterized protein</fullName>
    </submittedName>
</protein>
<sequence length="90" mass="10213">MEPPPIMQEYSKFMNNFVPSFNRALHLKFIDPGGLRPNANIAQSCHDNHLIVSGGFYLIDESFLPWSDHQGRENEFGASCEEKEGRGSEE</sequence>
<dbReference type="InParanoid" id="A0A1X7TYC8"/>
<proteinExistence type="predicted"/>
<name>A0A1X7TYC8_AMPQE</name>
<reference evidence="1" key="1">
    <citation type="submission" date="2017-05" db="UniProtKB">
        <authorList>
            <consortium name="EnsemblMetazoa"/>
        </authorList>
    </citation>
    <scope>IDENTIFICATION</scope>
</reference>
<evidence type="ECO:0000313" key="1">
    <source>
        <dbReference type="EnsemblMetazoa" id="Aqu2.1.20417_001"/>
    </source>
</evidence>
<accession>A0A1X7TYC8</accession>